<comment type="subunit">
    <text evidence="9">The complex comprises the extracytoplasmic solute receptor protein and the two transmembrane proteins.</text>
</comment>
<feature type="transmembrane region" description="Helical" evidence="9">
    <location>
        <begin position="90"/>
        <end position="112"/>
    </location>
</feature>
<evidence type="ECO:0000256" key="4">
    <source>
        <dbReference type="ARBA" id="ARBA00022519"/>
    </source>
</evidence>
<proteinExistence type="inferred from homology"/>
<keyword evidence="4 9" id="KW-0997">Cell inner membrane</keyword>
<gene>
    <name evidence="11" type="ORF">CLV78_1125</name>
</gene>
<dbReference type="RefSeq" id="WP_106207430.1">
    <property type="nucleotide sequence ID" value="NZ_PVTD01000012.1"/>
</dbReference>
<dbReference type="InterPro" id="IPR055348">
    <property type="entry name" value="DctQ"/>
</dbReference>
<evidence type="ECO:0000256" key="6">
    <source>
        <dbReference type="ARBA" id="ARBA00022989"/>
    </source>
</evidence>
<comment type="caution">
    <text evidence="11">The sequence shown here is derived from an EMBL/GenBank/DDBJ whole genome shotgun (WGS) entry which is preliminary data.</text>
</comment>
<feature type="transmembrane region" description="Helical" evidence="9">
    <location>
        <begin position="51"/>
        <end position="69"/>
    </location>
</feature>
<dbReference type="PANTHER" id="PTHR35011">
    <property type="entry name" value="2,3-DIKETO-L-GULONATE TRAP TRANSPORTER SMALL PERMEASE PROTEIN YIAM"/>
    <property type="match status" value="1"/>
</dbReference>
<dbReference type="Proteomes" id="UP000239480">
    <property type="component" value="Unassembled WGS sequence"/>
</dbReference>
<keyword evidence="6 9" id="KW-1133">Transmembrane helix</keyword>
<evidence type="ECO:0000256" key="3">
    <source>
        <dbReference type="ARBA" id="ARBA00022475"/>
    </source>
</evidence>
<keyword evidence="3" id="KW-1003">Cell membrane</keyword>
<evidence type="ECO:0000256" key="1">
    <source>
        <dbReference type="ARBA" id="ARBA00004429"/>
    </source>
</evidence>
<protein>
    <recommendedName>
        <fullName evidence="9">TRAP transporter small permease protein</fullName>
    </recommendedName>
</protein>
<evidence type="ECO:0000256" key="9">
    <source>
        <dbReference type="RuleBase" id="RU369079"/>
    </source>
</evidence>
<evidence type="ECO:0000256" key="5">
    <source>
        <dbReference type="ARBA" id="ARBA00022692"/>
    </source>
</evidence>
<dbReference type="AlphaFoldDB" id="A0A2T0RHM7"/>
<dbReference type="Pfam" id="PF04290">
    <property type="entry name" value="DctQ"/>
    <property type="match status" value="1"/>
</dbReference>
<dbReference type="PANTHER" id="PTHR35011:SF2">
    <property type="entry name" value="2,3-DIKETO-L-GULONATE TRAP TRANSPORTER SMALL PERMEASE PROTEIN YIAM"/>
    <property type="match status" value="1"/>
</dbReference>
<dbReference type="InterPro" id="IPR007387">
    <property type="entry name" value="TRAP_DctQ"/>
</dbReference>
<comment type="subcellular location">
    <subcellularLocation>
        <location evidence="1 9">Cell inner membrane</location>
        <topology evidence="1 9">Multi-pass membrane protein</topology>
    </subcellularLocation>
</comment>
<evidence type="ECO:0000256" key="8">
    <source>
        <dbReference type="ARBA" id="ARBA00038436"/>
    </source>
</evidence>
<evidence type="ECO:0000313" key="11">
    <source>
        <dbReference type="EMBL" id="PRY20632.1"/>
    </source>
</evidence>
<evidence type="ECO:0000259" key="10">
    <source>
        <dbReference type="Pfam" id="PF04290"/>
    </source>
</evidence>
<feature type="domain" description="Tripartite ATP-independent periplasmic transporters DctQ component" evidence="10">
    <location>
        <begin position="28"/>
        <end position="155"/>
    </location>
</feature>
<keyword evidence="12" id="KW-1185">Reference proteome</keyword>
<dbReference type="GO" id="GO:0022857">
    <property type="term" value="F:transmembrane transporter activity"/>
    <property type="evidence" value="ECO:0007669"/>
    <property type="project" value="UniProtKB-UniRule"/>
</dbReference>
<accession>A0A2T0RHM7</accession>
<evidence type="ECO:0000256" key="2">
    <source>
        <dbReference type="ARBA" id="ARBA00022448"/>
    </source>
</evidence>
<keyword evidence="5 9" id="KW-0812">Transmembrane</keyword>
<dbReference type="OrthoDB" id="4964541at2"/>
<organism evidence="11 12">
    <name type="scientific">Aliiruegeria haliotis</name>
    <dbReference type="NCBI Taxonomy" id="1280846"/>
    <lineage>
        <taxon>Bacteria</taxon>
        <taxon>Pseudomonadati</taxon>
        <taxon>Pseudomonadota</taxon>
        <taxon>Alphaproteobacteria</taxon>
        <taxon>Rhodobacterales</taxon>
        <taxon>Roseobacteraceae</taxon>
        <taxon>Aliiruegeria</taxon>
    </lineage>
</organism>
<feature type="transmembrane region" description="Helical" evidence="9">
    <location>
        <begin position="12"/>
        <end position="31"/>
    </location>
</feature>
<keyword evidence="7 9" id="KW-0472">Membrane</keyword>
<dbReference type="GO" id="GO:0015740">
    <property type="term" value="P:C4-dicarboxylate transport"/>
    <property type="evidence" value="ECO:0007669"/>
    <property type="project" value="TreeGrafter"/>
</dbReference>
<reference evidence="11 12" key="1">
    <citation type="submission" date="2018-03" db="EMBL/GenBank/DDBJ databases">
        <title>Genomic Encyclopedia of Archaeal and Bacterial Type Strains, Phase II (KMG-II): from individual species to whole genera.</title>
        <authorList>
            <person name="Goeker M."/>
        </authorList>
    </citation>
    <scope>NUCLEOTIDE SEQUENCE [LARGE SCALE GENOMIC DNA]</scope>
    <source>
        <strain evidence="11 12">DSM 29328</strain>
    </source>
</reference>
<evidence type="ECO:0000256" key="7">
    <source>
        <dbReference type="ARBA" id="ARBA00023136"/>
    </source>
</evidence>
<comment type="similarity">
    <text evidence="8 9">Belongs to the TRAP transporter small permease family.</text>
</comment>
<evidence type="ECO:0000313" key="12">
    <source>
        <dbReference type="Proteomes" id="UP000239480"/>
    </source>
</evidence>
<keyword evidence="2 9" id="KW-0813">Transport</keyword>
<sequence>MTNAILKLDSWICKSLSAMAVGLLCLLFFLMSLNVIARFAPVFSMGWFDEIVELSFAWTIFATAAVLWRKKAHPSIDILEMMLDGRRAKYLVLIFIEVVNIIFLAAFTYYGYSLVEKAAAASPIFQIPRKVFYVVLPVTGAYMTTVSLFFLCDHVRKLLAPPAPGDAT</sequence>
<dbReference type="EMBL" id="PVTD01000012">
    <property type="protein sequence ID" value="PRY20632.1"/>
    <property type="molecule type" value="Genomic_DNA"/>
</dbReference>
<feature type="transmembrane region" description="Helical" evidence="9">
    <location>
        <begin position="132"/>
        <end position="152"/>
    </location>
</feature>
<comment type="function">
    <text evidence="9">Part of the tripartite ATP-independent periplasmic (TRAP) transport system.</text>
</comment>
<name>A0A2T0RHM7_9RHOB</name>
<dbReference type="GO" id="GO:0005886">
    <property type="term" value="C:plasma membrane"/>
    <property type="evidence" value="ECO:0007669"/>
    <property type="project" value="UniProtKB-SubCell"/>
</dbReference>